<dbReference type="AlphaFoldDB" id="A0A4S4K827"/>
<name>A0A4S4K827_9APHY</name>
<dbReference type="EMBL" id="SGPJ01000525">
    <property type="protein sequence ID" value="THG93985.1"/>
    <property type="molecule type" value="Genomic_DNA"/>
</dbReference>
<evidence type="ECO:0000313" key="2">
    <source>
        <dbReference type="Proteomes" id="UP000309038"/>
    </source>
</evidence>
<comment type="caution">
    <text evidence="1">The sequence shown here is derived from an EMBL/GenBank/DDBJ whole genome shotgun (WGS) entry which is preliminary data.</text>
</comment>
<reference evidence="1 2" key="1">
    <citation type="submission" date="2019-02" db="EMBL/GenBank/DDBJ databases">
        <title>Genome sequencing of the rare red list fungi Phlebia centrifuga.</title>
        <authorList>
            <person name="Buettner E."/>
            <person name="Kellner H."/>
        </authorList>
    </citation>
    <scope>NUCLEOTIDE SEQUENCE [LARGE SCALE GENOMIC DNA]</scope>
    <source>
        <strain evidence="1 2">DSM 108282</strain>
    </source>
</reference>
<dbReference type="Proteomes" id="UP000309038">
    <property type="component" value="Unassembled WGS sequence"/>
</dbReference>
<proteinExistence type="predicted"/>
<accession>A0A4S4K827</accession>
<sequence length="44" mass="4827">MSGPGADAACHIYADEMARFGFGLGLWSVFLCPVELIPDFDRHI</sequence>
<gene>
    <name evidence="1" type="ORF">EW026_g7387</name>
</gene>
<keyword evidence="2" id="KW-1185">Reference proteome</keyword>
<protein>
    <submittedName>
        <fullName evidence="1">Uncharacterized protein</fullName>
    </submittedName>
</protein>
<organism evidence="1 2">
    <name type="scientific">Hermanssonia centrifuga</name>
    <dbReference type="NCBI Taxonomy" id="98765"/>
    <lineage>
        <taxon>Eukaryota</taxon>
        <taxon>Fungi</taxon>
        <taxon>Dikarya</taxon>
        <taxon>Basidiomycota</taxon>
        <taxon>Agaricomycotina</taxon>
        <taxon>Agaricomycetes</taxon>
        <taxon>Polyporales</taxon>
        <taxon>Meruliaceae</taxon>
        <taxon>Hermanssonia</taxon>
    </lineage>
</organism>
<evidence type="ECO:0000313" key="1">
    <source>
        <dbReference type="EMBL" id="THG93985.1"/>
    </source>
</evidence>